<dbReference type="EMBL" id="JYDW01000196">
    <property type="protein sequence ID" value="KRZ52348.1"/>
    <property type="molecule type" value="Genomic_DNA"/>
</dbReference>
<organism evidence="1 2">
    <name type="scientific">Trichinella nativa</name>
    <dbReference type="NCBI Taxonomy" id="6335"/>
    <lineage>
        <taxon>Eukaryota</taxon>
        <taxon>Metazoa</taxon>
        <taxon>Ecdysozoa</taxon>
        <taxon>Nematoda</taxon>
        <taxon>Enoplea</taxon>
        <taxon>Dorylaimia</taxon>
        <taxon>Trichinellida</taxon>
        <taxon>Trichinellidae</taxon>
        <taxon>Trichinella</taxon>
    </lineage>
</organism>
<protein>
    <submittedName>
        <fullName evidence="1">Uncharacterized protein</fullName>
    </submittedName>
</protein>
<evidence type="ECO:0000313" key="1">
    <source>
        <dbReference type="EMBL" id="KRZ52348.1"/>
    </source>
</evidence>
<sequence length="102" mass="12032">MLLAWKRDTCCGERGLNVENSENVRHLLICFSASDISKLLYYYKSQQDWPFLFTGFLEWNFFFFTFSESFANDDDLYSQLCISLLKVSKRLETVGKFREVGL</sequence>
<name>A0A0V1KZ98_9BILA</name>
<dbReference type="AlphaFoldDB" id="A0A0V1KZ98"/>
<dbReference type="Proteomes" id="UP000054721">
    <property type="component" value="Unassembled WGS sequence"/>
</dbReference>
<accession>A0A0V1KZ98</accession>
<gene>
    <name evidence="1" type="ORF">T02_3850</name>
</gene>
<evidence type="ECO:0000313" key="2">
    <source>
        <dbReference type="Proteomes" id="UP000054721"/>
    </source>
</evidence>
<reference evidence="1 2" key="1">
    <citation type="submission" date="2015-05" db="EMBL/GenBank/DDBJ databases">
        <title>Evolution of Trichinella species and genotypes.</title>
        <authorList>
            <person name="Korhonen P.K."/>
            <person name="Edoardo P."/>
            <person name="Giuseppe L.R."/>
            <person name="Gasser R.B."/>
        </authorList>
    </citation>
    <scope>NUCLEOTIDE SEQUENCE [LARGE SCALE GENOMIC DNA]</scope>
    <source>
        <strain evidence="1">ISS10</strain>
    </source>
</reference>
<proteinExistence type="predicted"/>
<comment type="caution">
    <text evidence="1">The sequence shown here is derived from an EMBL/GenBank/DDBJ whole genome shotgun (WGS) entry which is preliminary data.</text>
</comment>
<keyword evidence="2" id="KW-1185">Reference proteome</keyword>